<dbReference type="RefSeq" id="WP_188663807.1">
    <property type="nucleotide sequence ID" value="NZ_BMKC01000002.1"/>
</dbReference>
<evidence type="ECO:0000259" key="13">
    <source>
        <dbReference type="Pfam" id="PF01433"/>
    </source>
</evidence>
<keyword evidence="10" id="KW-0862">Zinc</keyword>
<feature type="domain" description="Peptidase M1 membrane alanine aminopeptidase" evidence="13">
    <location>
        <begin position="230"/>
        <end position="442"/>
    </location>
</feature>
<keyword evidence="18" id="KW-1185">Reference proteome</keyword>
<evidence type="ECO:0000256" key="5">
    <source>
        <dbReference type="ARBA" id="ARBA00015611"/>
    </source>
</evidence>
<keyword evidence="9" id="KW-0378">Hydrolase</keyword>
<evidence type="ECO:0000256" key="2">
    <source>
        <dbReference type="ARBA" id="ARBA00001947"/>
    </source>
</evidence>
<dbReference type="InterPro" id="IPR012779">
    <property type="entry name" value="Peptidase_M1_pepN"/>
</dbReference>
<name>A0ABQ1HL97_9GAMM</name>
<dbReference type="Pfam" id="PF01433">
    <property type="entry name" value="Peptidase_M1"/>
    <property type="match status" value="1"/>
</dbReference>
<organism evidence="17 18">
    <name type="scientific">Arenimonas soli</name>
    <dbReference type="NCBI Taxonomy" id="2269504"/>
    <lineage>
        <taxon>Bacteria</taxon>
        <taxon>Pseudomonadati</taxon>
        <taxon>Pseudomonadota</taxon>
        <taxon>Gammaproteobacteria</taxon>
        <taxon>Lysobacterales</taxon>
        <taxon>Lysobacteraceae</taxon>
        <taxon>Arenimonas</taxon>
    </lineage>
</organism>
<evidence type="ECO:0000256" key="8">
    <source>
        <dbReference type="ARBA" id="ARBA00022723"/>
    </source>
</evidence>
<evidence type="ECO:0000313" key="18">
    <source>
        <dbReference type="Proteomes" id="UP000623419"/>
    </source>
</evidence>
<dbReference type="SUPFAM" id="SSF63737">
    <property type="entry name" value="Leukotriene A4 hydrolase N-terminal domain"/>
    <property type="match status" value="1"/>
</dbReference>
<comment type="catalytic activity">
    <reaction evidence="1">
        <text>Release of an N-terminal amino acid, Xaa-|-Yaa- from a peptide, amide or arylamide. Xaa is preferably Ala, but may be most amino acids including Pro (slow action). When a terminal hydrophobic residue is followed by a prolyl residue, the two may be released as an intact Xaa-Pro dipeptide.</text>
        <dbReference type="EC" id="3.4.11.2"/>
    </reaction>
</comment>
<dbReference type="Gene3D" id="2.60.40.1840">
    <property type="match status" value="1"/>
</dbReference>
<dbReference type="InterPro" id="IPR035414">
    <property type="entry name" value="Peptidase_M1_pepN_Ig-like"/>
</dbReference>
<feature type="domain" description="Peptidase M1 alanyl aminopeptidase Ig-like fold" evidence="14">
    <location>
        <begin position="449"/>
        <end position="551"/>
    </location>
</feature>
<keyword evidence="11" id="KW-0482">Metalloprotease</keyword>
<evidence type="ECO:0000256" key="3">
    <source>
        <dbReference type="ARBA" id="ARBA00010136"/>
    </source>
</evidence>
<comment type="cofactor">
    <cofactor evidence="2">
        <name>Zn(2+)</name>
        <dbReference type="ChEBI" id="CHEBI:29105"/>
    </cofactor>
</comment>
<dbReference type="Gene3D" id="1.25.50.10">
    <property type="entry name" value="Peptidase M1, alanyl aminopeptidase, C-terminal domain"/>
    <property type="match status" value="1"/>
</dbReference>
<protein>
    <recommendedName>
        <fullName evidence="5 12">Aminopeptidase N</fullName>
        <ecNumber evidence="4 12">3.4.11.2</ecNumber>
    </recommendedName>
</protein>
<dbReference type="InterPro" id="IPR038438">
    <property type="entry name" value="PepN_Ig-like_sf"/>
</dbReference>
<dbReference type="PRINTS" id="PR00756">
    <property type="entry name" value="ALADIPTASE"/>
</dbReference>
<dbReference type="InterPro" id="IPR045357">
    <property type="entry name" value="Aminopeptidase_N-like_N"/>
</dbReference>
<dbReference type="InterPro" id="IPR024601">
    <property type="entry name" value="Peptidase_M1_pepN_C"/>
</dbReference>
<feature type="domain" description="Peptidase M1 alanyl aminopeptidase C-terminal" evidence="15">
    <location>
        <begin position="556"/>
        <end position="868"/>
    </location>
</feature>
<evidence type="ECO:0000259" key="16">
    <source>
        <dbReference type="Pfam" id="PF17900"/>
    </source>
</evidence>
<dbReference type="PANTHER" id="PTHR46322:SF1">
    <property type="entry name" value="PUROMYCIN-SENSITIVE AMINOPEPTIDASE"/>
    <property type="match status" value="1"/>
</dbReference>
<evidence type="ECO:0000259" key="14">
    <source>
        <dbReference type="Pfam" id="PF11940"/>
    </source>
</evidence>
<dbReference type="Gene3D" id="2.60.40.1730">
    <property type="entry name" value="tricorn interacting facor f3 domain"/>
    <property type="match status" value="1"/>
</dbReference>
<dbReference type="Gene3D" id="1.10.390.10">
    <property type="entry name" value="Neutral Protease Domain 2"/>
    <property type="match status" value="1"/>
</dbReference>
<sequence>MTQLRGDGHVHLADYRAPAWRIPQADLQFELDPVATVVAARLCLSPDPAQPGQPLELDGEGLELLDITLDGQELPPDRYDYDGHRLVVRGLSGDCELATRVRIHPADNTRLEGLYRSGDLLLTQCEAQGFRRITFMADRPDVMPRWRIVLRADRDAFPVLLANGNPLASQDLGDGRHEASWENPHPTPAYLFAIAAGPLERVSQRLRTAEGREVEINVWAEPGDVARCHYALGAVERALRWDEQRFGRCYDLDVFNVVAAQDFTMGAMENKGLNIFNARYILADEATATDADFLAIESVVAHEYLHNWSGNRVTLRDWFQLSLKEGLTVFRDTEFSSDLHSRALKRIEVVRLLRGRQFAEDAGALAHPVRPARYKEISNFYTLTIYEKGAEIVRVLHALVGEDAFRAGMDRYFADNDGKAATLEDFMAAHAAASGRDLSGFARWYAQAGTPEVAISADFDPATGDYTLTIEQHTPPTPGQPDKQPLVIPLRYVLFDGDGAAVTQLPESDAVVRDGLVELTGARHVLRWRGLHSAPLPAFNQGFGAPVKLRFDQGVDELARLARLERDSFNRWDLLQRLATEALLARPHAEAATGALSDALADLLSDADADPAFVAECLVLPDFDTLAEQVEEVDVQGIVARREELLDRLAEDQVERLQLRYEALAADAREGLSGKAMSARALRNACLAWLTRLDPDAALAQAQFDAGGTMTERIAALRCLVHFQAPGADAALARFRDAHAADPLVTDKWVALVATRPHPDALDDVQALVASPWWKPANPNRVRALVGSFARLNPLAFHRRDGAGYRLVTGQVAVLDAVNPQVAARLLGAFESWHRWAEPQRGQARAALEPLAGQLASPDSRDLLERLLA</sequence>
<comment type="similarity">
    <text evidence="3">Belongs to the peptidase M1 family.</text>
</comment>
<dbReference type="CDD" id="cd09600">
    <property type="entry name" value="M1_APN"/>
    <property type="match status" value="1"/>
</dbReference>
<dbReference type="GO" id="GO:0004177">
    <property type="term" value="F:aminopeptidase activity"/>
    <property type="evidence" value="ECO:0007669"/>
    <property type="project" value="UniProtKB-KW"/>
</dbReference>
<feature type="domain" description="Aminopeptidase N-like N-terminal" evidence="16">
    <location>
        <begin position="109"/>
        <end position="191"/>
    </location>
</feature>
<evidence type="ECO:0000256" key="9">
    <source>
        <dbReference type="ARBA" id="ARBA00022801"/>
    </source>
</evidence>
<reference evidence="18" key="1">
    <citation type="journal article" date="2019" name="Int. J. Syst. Evol. Microbiol.">
        <title>The Global Catalogue of Microorganisms (GCM) 10K type strain sequencing project: providing services to taxonomists for standard genome sequencing and annotation.</title>
        <authorList>
            <consortium name="The Broad Institute Genomics Platform"/>
            <consortium name="The Broad Institute Genome Sequencing Center for Infectious Disease"/>
            <person name="Wu L."/>
            <person name="Ma J."/>
        </authorList>
    </citation>
    <scope>NUCLEOTIDE SEQUENCE [LARGE SCALE GENOMIC DNA]</scope>
    <source>
        <strain evidence="18">CGMCC 1.15905</strain>
    </source>
</reference>
<dbReference type="Proteomes" id="UP000623419">
    <property type="component" value="Unassembled WGS sequence"/>
</dbReference>
<dbReference type="SUPFAM" id="SSF55486">
    <property type="entry name" value="Metalloproteases ('zincins'), catalytic domain"/>
    <property type="match status" value="1"/>
</dbReference>
<evidence type="ECO:0000259" key="15">
    <source>
        <dbReference type="Pfam" id="PF17432"/>
    </source>
</evidence>
<dbReference type="Pfam" id="PF17432">
    <property type="entry name" value="DUF3458_C"/>
    <property type="match status" value="1"/>
</dbReference>
<dbReference type="EMBL" id="BMKC01000002">
    <property type="protein sequence ID" value="GGA82013.1"/>
    <property type="molecule type" value="Genomic_DNA"/>
</dbReference>
<dbReference type="InterPro" id="IPR037144">
    <property type="entry name" value="Peptidase_M1_pepN_C_sf"/>
</dbReference>
<keyword evidence="7" id="KW-0645">Protease</keyword>
<dbReference type="InterPro" id="IPR042097">
    <property type="entry name" value="Aminopeptidase_N-like_N_sf"/>
</dbReference>
<evidence type="ECO:0000256" key="4">
    <source>
        <dbReference type="ARBA" id="ARBA00012564"/>
    </source>
</evidence>
<accession>A0ABQ1HL97</accession>
<comment type="caution">
    <text evidence="17">The sequence shown here is derived from an EMBL/GenBank/DDBJ whole genome shotgun (WGS) entry which is preliminary data.</text>
</comment>
<dbReference type="InterPro" id="IPR001930">
    <property type="entry name" value="Peptidase_M1"/>
</dbReference>
<dbReference type="EC" id="3.4.11.2" evidence="4 12"/>
<keyword evidence="8" id="KW-0479">Metal-binding</keyword>
<dbReference type="NCBIfam" id="TIGR02414">
    <property type="entry name" value="pepN_proteo"/>
    <property type="match status" value="1"/>
</dbReference>
<evidence type="ECO:0000256" key="10">
    <source>
        <dbReference type="ARBA" id="ARBA00022833"/>
    </source>
</evidence>
<dbReference type="Gene3D" id="3.30.2010.30">
    <property type="match status" value="1"/>
</dbReference>
<dbReference type="Pfam" id="PF11940">
    <property type="entry name" value="DUF3458"/>
    <property type="match status" value="1"/>
</dbReference>
<evidence type="ECO:0000256" key="7">
    <source>
        <dbReference type="ARBA" id="ARBA00022670"/>
    </source>
</evidence>
<evidence type="ECO:0000256" key="6">
    <source>
        <dbReference type="ARBA" id="ARBA00022438"/>
    </source>
</evidence>
<evidence type="ECO:0000256" key="11">
    <source>
        <dbReference type="ARBA" id="ARBA00023049"/>
    </source>
</evidence>
<dbReference type="InterPro" id="IPR014782">
    <property type="entry name" value="Peptidase_M1_dom"/>
</dbReference>
<gene>
    <name evidence="17" type="primary">pepN</name>
    <name evidence="17" type="ORF">GCM10011521_20480</name>
</gene>
<dbReference type="PANTHER" id="PTHR46322">
    <property type="entry name" value="PUROMYCIN-SENSITIVE AMINOPEPTIDASE"/>
    <property type="match status" value="1"/>
</dbReference>
<evidence type="ECO:0000256" key="12">
    <source>
        <dbReference type="NCBIfam" id="TIGR02414"/>
    </source>
</evidence>
<keyword evidence="6 17" id="KW-0031">Aminopeptidase</keyword>
<proteinExistence type="inferred from homology"/>
<evidence type="ECO:0000256" key="1">
    <source>
        <dbReference type="ARBA" id="ARBA00000098"/>
    </source>
</evidence>
<dbReference type="Pfam" id="PF17900">
    <property type="entry name" value="Peptidase_M1_N"/>
    <property type="match status" value="1"/>
</dbReference>
<dbReference type="InterPro" id="IPR027268">
    <property type="entry name" value="Peptidase_M4/M1_CTD_sf"/>
</dbReference>
<evidence type="ECO:0000313" key="17">
    <source>
        <dbReference type="EMBL" id="GGA82013.1"/>
    </source>
</evidence>